<dbReference type="EMBL" id="BPVZ01000017">
    <property type="protein sequence ID" value="GKV01503.1"/>
    <property type="molecule type" value="Genomic_DNA"/>
</dbReference>
<evidence type="ECO:0000256" key="3">
    <source>
        <dbReference type="ARBA" id="ARBA00022692"/>
    </source>
</evidence>
<feature type="transmembrane region" description="Helical" evidence="6">
    <location>
        <begin position="38"/>
        <end position="57"/>
    </location>
</feature>
<protein>
    <recommendedName>
        <fullName evidence="6">WAT1-related protein</fullName>
    </recommendedName>
</protein>
<keyword evidence="3 6" id="KW-0812">Transmembrane</keyword>
<dbReference type="GO" id="GO:0016020">
    <property type="term" value="C:membrane"/>
    <property type="evidence" value="ECO:0007669"/>
    <property type="project" value="UniProtKB-SubCell"/>
</dbReference>
<feature type="domain" description="EamA" evidence="7">
    <location>
        <begin position="9"/>
        <end position="146"/>
    </location>
</feature>
<dbReference type="SUPFAM" id="SSF103481">
    <property type="entry name" value="Multidrug resistance efflux transporter EmrE"/>
    <property type="match status" value="2"/>
</dbReference>
<evidence type="ECO:0000256" key="5">
    <source>
        <dbReference type="ARBA" id="ARBA00023136"/>
    </source>
</evidence>
<dbReference type="PANTHER" id="PTHR31218">
    <property type="entry name" value="WAT1-RELATED PROTEIN"/>
    <property type="match status" value="1"/>
</dbReference>
<feature type="domain" description="EamA" evidence="7">
    <location>
        <begin position="183"/>
        <end position="320"/>
    </location>
</feature>
<dbReference type="InterPro" id="IPR030184">
    <property type="entry name" value="WAT1-related"/>
</dbReference>
<organism evidence="8 9">
    <name type="scientific">Rubroshorea leprosula</name>
    <dbReference type="NCBI Taxonomy" id="152421"/>
    <lineage>
        <taxon>Eukaryota</taxon>
        <taxon>Viridiplantae</taxon>
        <taxon>Streptophyta</taxon>
        <taxon>Embryophyta</taxon>
        <taxon>Tracheophyta</taxon>
        <taxon>Spermatophyta</taxon>
        <taxon>Magnoliopsida</taxon>
        <taxon>eudicotyledons</taxon>
        <taxon>Gunneridae</taxon>
        <taxon>Pentapetalae</taxon>
        <taxon>rosids</taxon>
        <taxon>malvids</taxon>
        <taxon>Malvales</taxon>
        <taxon>Dipterocarpaceae</taxon>
        <taxon>Rubroshorea</taxon>
    </lineage>
</organism>
<feature type="transmembrane region" description="Helical" evidence="6">
    <location>
        <begin position="245"/>
        <end position="264"/>
    </location>
</feature>
<sequence>MLGDIMPGLAMVLVQVGFAGMNITSKLAMESGMKPLVLVAYRQIFSVIATAPFAFFMERKTRPRITMPILFQLFLCSITGATANQVFYFLGLEYSTPTIACALNNLLPAVTFVLAALCRLENVGIRTAAGQAKVIGTIVCVGGSMLLSFYHGHLIDIKESSIHWQYAENMNDSSSNNGTNFLGPFLVMASCVAWAAWFIIQARLGKKFQAPYTTTTVMCFMSSIECTAIAFISEHTISAWSLRSSIRLIASLYAGIVCNALAFCLTTWSIEKKGPLYASVFSPLLLVIVAVVSWALLHDKLFIGTLVGSVLIVAGLYAVLWGTDKEAKQLKTVDEMETKQGDQKDDLELQVEKNHDYPIKIPQKLDRSCAVLK</sequence>
<evidence type="ECO:0000313" key="9">
    <source>
        <dbReference type="Proteomes" id="UP001054252"/>
    </source>
</evidence>
<reference evidence="8 9" key="1">
    <citation type="journal article" date="2021" name="Commun. Biol.">
        <title>The genome of Shorea leprosula (Dipterocarpaceae) highlights the ecological relevance of drought in aseasonal tropical rainforests.</title>
        <authorList>
            <person name="Ng K.K.S."/>
            <person name="Kobayashi M.J."/>
            <person name="Fawcett J.A."/>
            <person name="Hatakeyama M."/>
            <person name="Paape T."/>
            <person name="Ng C.H."/>
            <person name="Ang C.C."/>
            <person name="Tnah L.H."/>
            <person name="Lee C.T."/>
            <person name="Nishiyama T."/>
            <person name="Sese J."/>
            <person name="O'Brien M.J."/>
            <person name="Copetti D."/>
            <person name="Mohd Noor M.I."/>
            <person name="Ong R.C."/>
            <person name="Putra M."/>
            <person name="Sireger I.Z."/>
            <person name="Indrioko S."/>
            <person name="Kosugi Y."/>
            <person name="Izuno A."/>
            <person name="Isagi Y."/>
            <person name="Lee S.L."/>
            <person name="Shimizu K.K."/>
        </authorList>
    </citation>
    <scope>NUCLEOTIDE SEQUENCE [LARGE SCALE GENOMIC DNA]</scope>
    <source>
        <strain evidence="8">214</strain>
    </source>
</reference>
<evidence type="ECO:0000313" key="8">
    <source>
        <dbReference type="EMBL" id="GKV01503.1"/>
    </source>
</evidence>
<name>A0AAV5IQR9_9ROSI</name>
<evidence type="ECO:0000256" key="6">
    <source>
        <dbReference type="RuleBase" id="RU363077"/>
    </source>
</evidence>
<feature type="transmembrane region" description="Helical" evidence="6">
    <location>
        <begin position="276"/>
        <end position="296"/>
    </location>
</feature>
<feature type="transmembrane region" description="Helical" evidence="6">
    <location>
        <begin position="302"/>
        <end position="321"/>
    </location>
</feature>
<gene>
    <name evidence="8" type="ORF">SLEP1_g14053</name>
</gene>
<feature type="transmembrane region" description="Helical" evidence="6">
    <location>
        <begin position="212"/>
        <end position="233"/>
    </location>
</feature>
<dbReference type="InterPro" id="IPR000620">
    <property type="entry name" value="EamA_dom"/>
</dbReference>
<comment type="caution">
    <text evidence="8">The sequence shown here is derived from an EMBL/GenBank/DDBJ whole genome shotgun (WGS) entry which is preliminary data.</text>
</comment>
<evidence type="ECO:0000256" key="1">
    <source>
        <dbReference type="ARBA" id="ARBA00004141"/>
    </source>
</evidence>
<comment type="subcellular location">
    <subcellularLocation>
        <location evidence="1 6">Membrane</location>
        <topology evidence="1 6">Multi-pass membrane protein</topology>
    </subcellularLocation>
</comment>
<feature type="transmembrane region" description="Helical" evidence="6">
    <location>
        <begin position="132"/>
        <end position="150"/>
    </location>
</feature>
<dbReference type="InterPro" id="IPR037185">
    <property type="entry name" value="EmrE-like"/>
</dbReference>
<evidence type="ECO:0000256" key="2">
    <source>
        <dbReference type="ARBA" id="ARBA00007635"/>
    </source>
</evidence>
<proteinExistence type="inferred from homology"/>
<dbReference type="AlphaFoldDB" id="A0AAV5IQR9"/>
<feature type="transmembrane region" description="Helical" evidence="6">
    <location>
        <begin position="102"/>
        <end position="120"/>
    </location>
</feature>
<keyword evidence="9" id="KW-1185">Reference proteome</keyword>
<feature type="transmembrane region" description="Helical" evidence="6">
    <location>
        <begin position="181"/>
        <end position="200"/>
    </location>
</feature>
<accession>A0AAV5IQR9</accession>
<dbReference type="Pfam" id="PF00892">
    <property type="entry name" value="EamA"/>
    <property type="match status" value="2"/>
</dbReference>
<evidence type="ECO:0000259" key="7">
    <source>
        <dbReference type="Pfam" id="PF00892"/>
    </source>
</evidence>
<keyword evidence="5 6" id="KW-0472">Membrane</keyword>
<comment type="similarity">
    <text evidence="2 6">Belongs to the drug/metabolite transporter (DMT) superfamily. Plant drug/metabolite exporter (P-DME) (TC 2.A.7.4) family.</text>
</comment>
<dbReference type="GO" id="GO:0022857">
    <property type="term" value="F:transmembrane transporter activity"/>
    <property type="evidence" value="ECO:0007669"/>
    <property type="project" value="InterPro"/>
</dbReference>
<keyword evidence="4 6" id="KW-1133">Transmembrane helix</keyword>
<dbReference type="Proteomes" id="UP001054252">
    <property type="component" value="Unassembled WGS sequence"/>
</dbReference>
<evidence type="ECO:0000256" key="4">
    <source>
        <dbReference type="ARBA" id="ARBA00022989"/>
    </source>
</evidence>
<feature type="transmembrane region" description="Helical" evidence="6">
    <location>
        <begin position="69"/>
        <end position="90"/>
    </location>
</feature>